<sequence>MARWTCQRMSLSLLINNKNLCERRKSENMSNLLKLLENFWILKEEDSETFYQLKNLDKETREFIVKNLGLKFITTSNMVKLEKVPLVPKEYMGVLDFEQPRDYAFLCLVLAFLEDKGVEEQFLLSNITEYIRMNFPDEEIDWTLYSNRRSLIRVLKFCEKMKMIRIDDGNQEEFAENSEAEVLYESTGISRYFMRVFPKSITEYSSWQEILNSEFEFANGISQPISDIKRIKAYRGLVVDGSVGFENEDELLYIKRQKVNITAELEKHLPEASFHIFKSFAFLAISESYKNTYPDDSNLCDILLLVSSQLLSKIEKGEYSLNPANETMEIHINALRSVLEDVQKQYKNFWNKEWREKSLDKVFDEFLKFLCELGFAKLQEDGFVVIYPIYLKVVGEYQASDEAEESI</sequence>
<protein>
    <submittedName>
        <fullName evidence="1">TIGR02678 family protein</fullName>
    </submittedName>
</protein>
<dbReference type="EMBL" id="CP139957">
    <property type="protein sequence ID" value="WPX09083.1"/>
    <property type="molecule type" value="Genomic_DNA"/>
</dbReference>
<dbReference type="Pfam" id="PF09661">
    <property type="entry name" value="DUF2398"/>
    <property type="match status" value="1"/>
</dbReference>
<gene>
    <name evidence="1" type="ORF">SOJ16_000257</name>
</gene>
<dbReference type="InterPro" id="IPR013494">
    <property type="entry name" value="CHP02678"/>
</dbReference>
<organism evidence="1 2">
    <name type="scientific">Anaerocellum danielii</name>
    <dbReference type="NCBI Taxonomy" id="1387557"/>
    <lineage>
        <taxon>Bacteria</taxon>
        <taxon>Bacillati</taxon>
        <taxon>Bacillota</taxon>
        <taxon>Bacillota incertae sedis</taxon>
        <taxon>Caldicellulosiruptorales</taxon>
        <taxon>Caldicellulosiruptoraceae</taxon>
        <taxon>Anaerocellum</taxon>
    </lineage>
</organism>
<accession>A0ABZ0U023</accession>
<evidence type="ECO:0000313" key="2">
    <source>
        <dbReference type="Proteomes" id="UP001322744"/>
    </source>
</evidence>
<reference evidence="1 2" key="1">
    <citation type="submission" date="2023-12" db="EMBL/GenBank/DDBJ databases">
        <authorList>
            <person name="Manesh M.J.H."/>
            <person name="Bing R.G."/>
            <person name="Willard D.J."/>
            <person name="Kelly R.M."/>
        </authorList>
    </citation>
    <scope>NUCLEOTIDE SEQUENCE [LARGE SCALE GENOMIC DNA]</scope>
    <source>
        <strain evidence="1 2">DSM 8977</strain>
    </source>
</reference>
<dbReference type="NCBIfam" id="TIGR02678">
    <property type="entry name" value="TIGR02678 family protein"/>
    <property type="match status" value="1"/>
</dbReference>
<dbReference type="Proteomes" id="UP001322744">
    <property type="component" value="Chromosome"/>
</dbReference>
<proteinExistence type="predicted"/>
<dbReference type="RefSeq" id="WP_322141245.1">
    <property type="nucleotide sequence ID" value="NZ_CP139957.1"/>
</dbReference>
<name>A0ABZ0U023_9FIRM</name>
<keyword evidence="2" id="KW-1185">Reference proteome</keyword>
<evidence type="ECO:0000313" key="1">
    <source>
        <dbReference type="EMBL" id="WPX09083.1"/>
    </source>
</evidence>